<dbReference type="AlphaFoldDB" id="A0A7C1CEZ1"/>
<accession>A0A7C1CEZ1</accession>
<protein>
    <submittedName>
        <fullName evidence="1">Uncharacterized protein</fullName>
    </submittedName>
</protein>
<dbReference type="EMBL" id="DSAY01000150">
    <property type="protein sequence ID" value="HDP15755.1"/>
    <property type="molecule type" value="Genomic_DNA"/>
</dbReference>
<organism evidence="1">
    <name type="scientific">Thermofilum adornatum</name>
    <dbReference type="NCBI Taxonomy" id="1365176"/>
    <lineage>
        <taxon>Archaea</taxon>
        <taxon>Thermoproteota</taxon>
        <taxon>Thermoprotei</taxon>
        <taxon>Thermofilales</taxon>
        <taxon>Thermofilaceae</taxon>
        <taxon>Thermofilum</taxon>
    </lineage>
</organism>
<gene>
    <name evidence="1" type="ORF">ENN26_08315</name>
</gene>
<evidence type="ECO:0000313" key="1">
    <source>
        <dbReference type="EMBL" id="HDP15755.1"/>
    </source>
</evidence>
<reference evidence="1" key="1">
    <citation type="journal article" date="2020" name="mSystems">
        <title>Genome- and Community-Level Interaction Insights into Carbon Utilization and Element Cycling Functions of Hydrothermarchaeota in Hydrothermal Sediment.</title>
        <authorList>
            <person name="Zhou Z."/>
            <person name="Liu Y."/>
            <person name="Xu W."/>
            <person name="Pan J."/>
            <person name="Luo Z.H."/>
            <person name="Li M."/>
        </authorList>
    </citation>
    <scope>NUCLEOTIDE SEQUENCE [LARGE SCALE GENOMIC DNA]</scope>
    <source>
        <strain evidence="1">SpSt-116</strain>
    </source>
</reference>
<sequence>MPMPKWGWKFGPRHYAYYMTESVPREQVEAKLKEALSKASKGHSWTNPWGIKHTEIVVDNEIVGNIWEDVDLSTLALGAYWVGPWGIKAELVKDGKIVGMIWLKP</sequence>
<name>A0A7C1CEZ1_9CREN</name>
<comment type="caution">
    <text evidence="1">The sequence shown here is derived from an EMBL/GenBank/DDBJ whole genome shotgun (WGS) entry which is preliminary data.</text>
</comment>
<proteinExistence type="predicted"/>